<feature type="region of interest" description="Disordered" evidence="4">
    <location>
        <begin position="390"/>
        <end position="446"/>
    </location>
</feature>
<dbReference type="Pfam" id="PF12796">
    <property type="entry name" value="Ank_2"/>
    <property type="match status" value="1"/>
</dbReference>
<evidence type="ECO:0000313" key="5">
    <source>
        <dbReference type="EMBL" id="KAG6927366.1"/>
    </source>
</evidence>
<dbReference type="PANTHER" id="PTHR24173:SF29">
    <property type="entry name" value="PHOTORECEPTOR ANKYRIN REPEAT PROTEIN"/>
    <property type="match status" value="1"/>
</dbReference>
<feature type="repeat" description="ANK" evidence="3">
    <location>
        <begin position="130"/>
        <end position="162"/>
    </location>
</feature>
<dbReference type="InterPro" id="IPR002110">
    <property type="entry name" value="Ankyrin_rpt"/>
</dbReference>
<dbReference type="Proteomes" id="UP000765507">
    <property type="component" value="Unassembled WGS sequence"/>
</dbReference>
<keyword evidence="6" id="KW-1185">Reference proteome</keyword>
<evidence type="ECO:0000313" key="6">
    <source>
        <dbReference type="Proteomes" id="UP000765507"/>
    </source>
</evidence>
<dbReference type="AlphaFoldDB" id="A0A8T1SED6"/>
<organism evidence="5 6">
    <name type="scientific">Chelydra serpentina</name>
    <name type="common">Snapping turtle</name>
    <name type="synonym">Testudo serpentina</name>
    <dbReference type="NCBI Taxonomy" id="8475"/>
    <lineage>
        <taxon>Eukaryota</taxon>
        <taxon>Metazoa</taxon>
        <taxon>Chordata</taxon>
        <taxon>Craniata</taxon>
        <taxon>Vertebrata</taxon>
        <taxon>Euteleostomi</taxon>
        <taxon>Archelosauria</taxon>
        <taxon>Testudinata</taxon>
        <taxon>Testudines</taxon>
        <taxon>Cryptodira</taxon>
        <taxon>Durocryptodira</taxon>
        <taxon>Americhelydia</taxon>
        <taxon>Chelydroidea</taxon>
        <taxon>Chelydridae</taxon>
        <taxon>Chelydra</taxon>
    </lineage>
</organism>
<dbReference type="PANTHER" id="PTHR24173">
    <property type="entry name" value="ANKYRIN REPEAT CONTAINING"/>
    <property type="match status" value="1"/>
</dbReference>
<feature type="repeat" description="ANK" evidence="3">
    <location>
        <begin position="165"/>
        <end position="197"/>
    </location>
</feature>
<dbReference type="OrthoDB" id="10057496at2759"/>
<evidence type="ECO:0000256" key="1">
    <source>
        <dbReference type="ARBA" id="ARBA00022737"/>
    </source>
</evidence>
<dbReference type="EMBL" id="JAHGAV010000259">
    <property type="protein sequence ID" value="KAG6927366.1"/>
    <property type="molecule type" value="Genomic_DNA"/>
</dbReference>
<keyword evidence="1" id="KW-0677">Repeat</keyword>
<evidence type="ECO:0000256" key="2">
    <source>
        <dbReference type="ARBA" id="ARBA00023043"/>
    </source>
</evidence>
<dbReference type="InterPro" id="IPR036770">
    <property type="entry name" value="Ankyrin_rpt-contain_sf"/>
</dbReference>
<feature type="compositionally biased region" description="Polar residues" evidence="4">
    <location>
        <begin position="8"/>
        <end position="17"/>
    </location>
</feature>
<protein>
    <submittedName>
        <fullName evidence="5">Photoreceptor ankyrin repeat protein</fullName>
    </submittedName>
</protein>
<dbReference type="SUPFAM" id="SSF48403">
    <property type="entry name" value="Ankyrin repeat"/>
    <property type="match status" value="1"/>
</dbReference>
<dbReference type="PROSITE" id="PS50297">
    <property type="entry name" value="ANK_REP_REGION"/>
    <property type="match status" value="2"/>
</dbReference>
<sequence>MTAVEASVLQTWTTSPDASDPELHYEEEEEAAAELSDTSSILSDDSVYPCYEPAPPADGGTRLTFHQCCARNRAQLLQETLARGVSREEVTELDINGRNGLMVACFKGFMDIVTLLSKCPYVDINHQDNDGNTALMIAAQAGHVPIVNYLLNYYPRLEIERRDVRGLTALMKAAVQGRKECVTALILAGADLTAVDPVRGKTAREWAGLTGRFETIVQIRSILQRPRAEQFSDQYRPEWPALPELVAKALATKSRCQRLLDKICSTFSINFPHDPEADGVMDHMVQMTTCLASPFVATACQTICPGSPPEVGKQRLSVPEILKEYTPDPDARAEPGSSSCSGQAVSKTRVLVPYRSASGVLSFLPLRLLRRNSVFPGGHVPKIKLVKAPFPPAGKETLPRSRKNKNTLELPKWKYKELKEEKKKAAEAEEKQKEATTKTKTSKGKK</sequence>
<proteinExistence type="predicted"/>
<dbReference type="SMART" id="SM00248">
    <property type="entry name" value="ANK"/>
    <property type="match status" value="3"/>
</dbReference>
<name>A0A8T1SED6_CHESE</name>
<feature type="compositionally biased region" description="Basic and acidic residues" evidence="4">
    <location>
        <begin position="411"/>
        <end position="437"/>
    </location>
</feature>
<reference evidence="5 6" key="1">
    <citation type="journal article" date="2020" name="G3 (Bethesda)">
        <title>Draft Genome of the Common Snapping Turtle, Chelydra serpentina, a Model for Phenotypic Plasticity in Reptiles.</title>
        <authorList>
            <person name="Das D."/>
            <person name="Singh S.K."/>
            <person name="Bierstedt J."/>
            <person name="Erickson A."/>
            <person name="Galli G.L.J."/>
            <person name="Crossley D.A. 2nd"/>
            <person name="Rhen T."/>
        </authorList>
    </citation>
    <scope>NUCLEOTIDE SEQUENCE [LARGE SCALE GENOMIC DNA]</scope>
    <source>
        <strain evidence="5">KW</strain>
    </source>
</reference>
<gene>
    <name evidence="5" type="primary">ANKRD33</name>
    <name evidence="5" type="ORF">G0U57_009965</name>
</gene>
<evidence type="ECO:0000256" key="4">
    <source>
        <dbReference type="SAM" id="MobiDB-lite"/>
    </source>
</evidence>
<accession>A0A8T1SED6</accession>
<keyword evidence="2 3" id="KW-0040">ANK repeat</keyword>
<dbReference type="PROSITE" id="PS50088">
    <property type="entry name" value="ANK_REPEAT"/>
    <property type="match status" value="2"/>
</dbReference>
<dbReference type="Gene3D" id="1.25.40.20">
    <property type="entry name" value="Ankyrin repeat-containing domain"/>
    <property type="match status" value="1"/>
</dbReference>
<evidence type="ECO:0000256" key="3">
    <source>
        <dbReference type="PROSITE-ProRule" id="PRU00023"/>
    </source>
</evidence>
<comment type="caution">
    <text evidence="5">The sequence shown here is derived from an EMBL/GenBank/DDBJ whole genome shotgun (WGS) entry which is preliminary data.</text>
</comment>
<feature type="region of interest" description="Disordered" evidence="4">
    <location>
        <begin position="1"/>
        <end position="25"/>
    </location>
</feature>